<evidence type="ECO:0000313" key="2">
    <source>
        <dbReference type="EMBL" id="AXI76228.1"/>
    </source>
</evidence>
<evidence type="ECO:0000313" key="3">
    <source>
        <dbReference type="Proteomes" id="UP000249340"/>
    </source>
</evidence>
<keyword evidence="3" id="KW-1185">Reference proteome</keyword>
<dbReference type="RefSeq" id="WP_111490551.1">
    <property type="nucleotide sequence ID" value="NZ_CP031264.1"/>
</dbReference>
<reference evidence="3" key="1">
    <citation type="submission" date="2018-07" db="EMBL/GenBank/DDBJ databases">
        <title>Streptacidiphilus bronchialis DSM 106435 chromosome.</title>
        <authorList>
            <person name="Batra D."/>
            <person name="Gulvik C.A."/>
        </authorList>
    </citation>
    <scope>NUCLEOTIDE SEQUENCE [LARGE SCALE GENOMIC DNA]</scope>
    <source>
        <strain evidence="3">DSM 106435</strain>
    </source>
</reference>
<keyword evidence="1" id="KW-0472">Membrane</keyword>
<sequence>MNLRPRRPQRPPSETDLAERDRFRALVRESLPGVRASAEVWRNGLAAFITLLGAAIVVKGRTTTAELPIGWRLAVTVLVGGGLALAVVGLWHALAAQAGASPLAVTLADIHRDHGSVDAFEVATAIRAARRLTLARRTVALALASLFIGTALTWWAPSEQPGSIRVTHGTDTTCGTLLSADGGTLRVSAEGRADPVVIPLTDIRDMVVTADCS</sequence>
<dbReference type="KEGG" id="stri:C7M71_000800"/>
<dbReference type="AlphaFoldDB" id="A0A345SR73"/>
<name>A0A345SR73_9ACTN</name>
<organism evidence="2 3">
    <name type="scientific">Peterkaempfera bronchialis</name>
    <dbReference type="NCBI Taxonomy" id="2126346"/>
    <lineage>
        <taxon>Bacteria</taxon>
        <taxon>Bacillati</taxon>
        <taxon>Actinomycetota</taxon>
        <taxon>Actinomycetes</taxon>
        <taxon>Kitasatosporales</taxon>
        <taxon>Streptomycetaceae</taxon>
        <taxon>Peterkaempfera</taxon>
    </lineage>
</organism>
<dbReference type="OrthoDB" id="4233829at2"/>
<keyword evidence="1" id="KW-1133">Transmembrane helix</keyword>
<feature type="transmembrane region" description="Helical" evidence="1">
    <location>
        <begin position="40"/>
        <end position="58"/>
    </location>
</feature>
<evidence type="ECO:0000256" key="1">
    <source>
        <dbReference type="SAM" id="Phobius"/>
    </source>
</evidence>
<keyword evidence="1" id="KW-0812">Transmembrane</keyword>
<protein>
    <submittedName>
        <fullName evidence="2">Uncharacterized protein</fullName>
    </submittedName>
</protein>
<feature type="transmembrane region" description="Helical" evidence="1">
    <location>
        <begin position="139"/>
        <end position="156"/>
    </location>
</feature>
<dbReference type="EMBL" id="CP031264">
    <property type="protein sequence ID" value="AXI76228.1"/>
    <property type="molecule type" value="Genomic_DNA"/>
</dbReference>
<accession>A0A345SR73</accession>
<proteinExistence type="predicted"/>
<feature type="transmembrane region" description="Helical" evidence="1">
    <location>
        <begin position="70"/>
        <end position="91"/>
    </location>
</feature>
<gene>
    <name evidence="2" type="ORF">C7M71_000800</name>
</gene>
<dbReference type="Proteomes" id="UP000249340">
    <property type="component" value="Chromosome"/>
</dbReference>